<evidence type="ECO:0000256" key="4">
    <source>
        <dbReference type="ARBA" id="ARBA00022617"/>
    </source>
</evidence>
<keyword evidence="12" id="KW-1185">Reference proteome</keyword>
<dbReference type="InterPro" id="IPR050121">
    <property type="entry name" value="Cytochrome_P450_monoxygenase"/>
</dbReference>
<dbReference type="InterPro" id="IPR001128">
    <property type="entry name" value="Cyt_P450"/>
</dbReference>
<dbReference type="GO" id="GO:0005506">
    <property type="term" value="F:iron ion binding"/>
    <property type="evidence" value="ECO:0007669"/>
    <property type="project" value="InterPro"/>
</dbReference>
<dbReference type="GO" id="GO:0004497">
    <property type="term" value="F:monooxygenase activity"/>
    <property type="evidence" value="ECO:0007669"/>
    <property type="project" value="UniProtKB-KW"/>
</dbReference>
<comment type="pathway">
    <text evidence="2">Secondary metabolite biosynthesis.</text>
</comment>
<dbReference type="RefSeq" id="XP_040759983.1">
    <property type="nucleotide sequence ID" value="XM_040910936.1"/>
</dbReference>
<dbReference type="GO" id="GO:0020037">
    <property type="term" value="F:heme binding"/>
    <property type="evidence" value="ECO:0007669"/>
    <property type="project" value="InterPro"/>
</dbReference>
<dbReference type="InterPro" id="IPR036396">
    <property type="entry name" value="Cyt_P450_sf"/>
</dbReference>
<keyword evidence="7 9" id="KW-0408">Iron</keyword>
<name>A0A165C5J4_9APHY</name>
<gene>
    <name evidence="11" type="ORF">LAESUDRAFT_738847</name>
</gene>
<keyword evidence="10" id="KW-0472">Membrane</keyword>
<comment type="similarity">
    <text evidence="3">Belongs to the cytochrome P450 family.</text>
</comment>
<dbReference type="PANTHER" id="PTHR24305:SF166">
    <property type="entry name" value="CYTOCHROME P450 12A4, MITOCHONDRIAL-RELATED"/>
    <property type="match status" value="1"/>
</dbReference>
<dbReference type="PRINTS" id="PR00465">
    <property type="entry name" value="EP450IV"/>
</dbReference>
<evidence type="ECO:0000256" key="1">
    <source>
        <dbReference type="ARBA" id="ARBA00001971"/>
    </source>
</evidence>
<sequence length="503" mass="56589">MPLHDLQAVAIAALVLLLVYWLRFRERLPHIPGPPSASWLTGNLTQLFNENAWSFHAYLNKTFSGVVRVHTMFNAEDLLVFDSLTLHYIVIKELDNYDESDSTISKQRKMLKPLFSMRKMRDILPLIYPVAQDMRNGIAQQLKNGPEVIDLMRWFSRAALEYIGRGGLGHSFGPLDDKDASAYSDMISRLGHLFLRTTLLRNILPYVIDIGSPSFQRQALRYLPSPAVREMADIVDTLNQKSADIIKSRKAALAAMGEDDSEAKDVSILGTLLKANLDTSKEDRVPDEEVLGQVSMFIFAGEDTTSHLLCRMLHQLAKHPARQKTLDLPYLDAICRETLRVFPPLTHLPRVARQDTILPLAWPITATDRKTQIKEIAIKKGQSLMVSIIGANHSTRIWGEDAEEWKPERWLQSEAPFVEDARLPGVYSSMMTFLGGSRACMGFKFAEMEMKLVLSTIVEAFAFAEGPPITWEMSSIVRPTVTGQRTTNAQLPLKVSLAPTTNN</sequence>
<dbReference type="GeneID" id="63827965"/>
<organism evidence="11 12">
    <name type="scientific">Laetiporus sulphureus 93-53</name>
    <dbReference type="NCBI Taxonomy" id="1314785"/>
    <lineage>
        <taxon>Eukaryota</taxon>
        <taxon>Fungi</taxon>
        <taxon>Dikarya</taxon>
        <taxon>Basidiomycota</taxon>
        <taxon>Agaricomycotina</taxon>
        <taxon>Agaricomycetes</taxon>
        <taxon>Polyporales</taxon>
        <taxon>Laetiporus</taxon>
    </lineage>
</organism>
<dbReference type="PRINTS" id="PR00385">
    <property type="entry name" value="P450"/>
</dbReference>
<accession>A0A165C5J4</accession>
<dbReference type="InParanoid" id="A0A165C5J4"/>
<dbReference type="Gene3D" id="1.10.630.10">
    <property type="entry name" value="Cytochrome P450"/>
    <property type="match status" value="1"/>
</dbReference>
<evidence type="ECO:0000313" key="11">
    <source>
        <dbReference type="EMBL" id="KZT02243.1"/>
    </source>
</evidence>
<dbReference type="Pfam" id="PF00067">
    <property type="entry name" value="p450"/>
    <property type="match status" value="1"/>
</dbReference>
<keyword evidence="8" id="KW-0503">Monooxygenase</keyword>
<dbReference type="OrthoDB" id="1470350at2759"/>
<dbReference type="EMBL" id="KV427654">
    <property type="protein sequence ID" value="KZT02243.1"/>
    <property type="molecule type" value="Genomic_DNA"/>
</dbReference>
<evidence type="ECO:0000256" key="2">
    <source>
        <dbReference type="ARBA" id="ARBA00005179"/>
    </source>
</evidence>
<evidence type="ECO:0000256" key="8">
    <source>
        <dbReference type="ARBA" id="ARBA00023033"/>
    </source>
</evidence>
<dbReference type="STRING" id="1314785.A0A165C5J4"/>
<evidence type="ECO:0000256" key="10">
    <source>
        <dbReference type="SAM" id="Phobius"/>
    </source>
</evidence>
<dbReference type="GO" id="GO:0016705">
    <property type="term" value="F:oxidoreductase activity, acting on paired donors, with incorporation or reduction of molecular oxygen"/>
    <property type="evidence" value="ECO:0007669"/>
    <property type="project" value="InterPro"/>
</dbReference>
<dbReference type="Proteomes" id="UP000076871">
    <property type="component" value="Unassembled WGS sequence"/>
</dbReference>
<keyword evidence="4 9" id="KW-0349">Heme</keyword>
<keyword evidence="5 9" id="KW-0479">Metal-binding</keyword>
<evidence type="ECO:0000313" key="12">
    <source>
        <dbReference type="Proteomes" id="UP000076871"/>
    </source>
</evidence>
<evidence type="ECO:0000256" key="3">
    <source>
        <dbReference type="ARBA" id="ARBA00010617"/>
    </source>
</evidence>
<evidence type="ECO:0000256" key="9">
    <source>
        <dbReference type="PIRSR" id="PIRSR602403-1"/>
    </source>
</evidence>
<evidence type="ECO:0000256" key="6">
    <source>
        <dbReference type="ARBA" id="ARBA00023002"/>
    </source>
</evidence>
<feature type="transmembrane region" description="Helical" evidence="10">
    <location>
        <begin position="6"/>
        <end position="22"/>
    </location>
</feature>
<keyword evidence="10" id="KW-1133">Transmembrane helix</keyword>
<dbReference type="SUPFAM" id="SSF48264">
    <property type="entry name" value="Cytochrome P450"/>
    <property type="match status" value="1"/>
</dbReference>
<protein>
    <submittedName>
        <fullName evidence="11">Cytochrome P450</fullName>
    </submittedName>
</protein>
<feature type="binding site" description="axial binding residue" evidence="9">
    <location>
        <position position="440"/>
    </location>
    <ligand>
        <name>heme</name>
        <dbReference type="ChEBI" id="CHEBI:30413"/>
    </ligand>
    <ligandPart>
        <name>Fe</name>
        <dbReference type="ChEBI" id="CHEBI:18248"/>
    </ligandPart>
</feature>
<evidence type="ECO:0000256" key="5">
    <source>
        <dbReference type="ARBA" id="ARBA00022723"/>
    </source>
</evidence>
<evidence type="ECO:0000256" key="7">
    <source>
        <dbReference type="ARBA" id="ARBA00023004"/>
    </source>
</evidence>
<proteinExistence type="inferred from homology"/>
<dbReference type="PANTHER" id="PTHR24305">
    <property type="entry name" value="CYTOCHROME P450"/>
    <property type="match status" value="1"/>
</dbReference>
<dbReference type="InterPro" id="IPR002403">
    <property type="entry name" value="Cyt_P450_E_grp-IV"/>
</dbReference>
<comment type="cofactor">
    <cofactor evidence="1 9">
        <name>heme</name>
        <dbReference type="ChEBI" id="CHEBI:30413"/>
    </cofactor>
</comment>
<dbReference type="AlphaFoldDB" id="A0A165C5J4"/>
<reference evidence="11 12" key="1">
    <citation type="journal article" date="2016" name="Mol. Biol. Evol.">
        <title>Comparative Genomics of Early-Diverging Mushroom-Forming Fungi Provides Insights into the Origins of Lignocellulose Decay Capabilities.</title>
        <authorList>
            <person name="Nagy L.G."/>
            <person name="Riley R."/>
            <person name="Tritt A."/>
            <person name="Adam C."/>
            <person name="Daum C."/>
            <person name="Floudas D."/>
            <person name="Sun H."/>
            <person name="Yadav J.S."/>
            <person name="Pangilinan J."/>
            <person name="Larsson K.H."/>
            <person name="Matsuura K."/>
            <person name="Barry K."/>
            <person name="Labutti K."/>
            <person name="Kuo R."/>
            <person name="Ohm R.A."/>
            <person name="Bhattacharya S.S."/>
            <person name="Shirouzu T."/>
            <person name="Yoshinaga Y."/>
            <person name="Martin F.M."/>
            <person name="Grigoriev I.V."/>
            <person name="Hibbett D.S."/>
        </authorList>
    </citation>
    <scope>NUCLEOTIDE SEQUENCE [LARGE SCALE GENOMIC DNA]</scope>
    <source>
        <strain evidence="11 12">93-53</strain>
    </source>
</reference>
<keyword evidence="6" id="KW-0560">Oxidoreductase</keyword>
<keyword evidence="10" id="KW-0812">Transmembrane</keyword>